<dbReference type="PANTHER" id="PTHR42850:SF4">
    <property type="entry name" value="ZINC-DEPENDENT ENDOPOLYPHOSPHATASE"/>
    <property type="match status" value="1"/>
</dbReference>
<dbReference type="Proteomes" id="UP000001302">
    <property type="component" value="Chromosome"/>
</dbReference>
<gene>
    <name evidence="2" type="ordered locus">PB2503_11344</name>
</gene>
<dbReference type="Gene3D" id="3.60.21.10">
    <property type="match status" value="1"/>
</dbReference>
<feature type="domain" description="Calcineurin-like phosphoesterase" evidence="1">
    <location>
        <begin position="25"/>
        <end position="214"/>
    </location>
</feature>
<evidence type="ECO:0000313" key="2">
    <source>
        <dbReference type="EMBL" id="ADM10316.1"/>
    </source>
</evidence>
<reference evidence="3" key="1">
    <citation type="submission" date="2010-08" db="EMBL/GenBank/DDBJ databases">
        <title>Genome sequence of Parvularcula bermudensis HTCC2503.</title>
        <authorList>
            <person name="Kang D.-M."/>
            <person name="Oh H.-M."/>
            <person name="Cho J.-C."/>
        </authorList>
    </citation>
    <scope>NUCLEOTIDE SEQUENCE [LARGE SCALE GENOMIC DNA]</scope>
    <source>
        <strain evidence="3">ATCC BAA-594 / HTCC2503 / KCTC 12087</strain>
    </source>
</reference>
<sequence>MKGMGFFKKRHRSARPPISGAPGKRLYAIGDVHGCAEEFDTLLAMILEDHEARPEKPVFVVSLGDLIDRGPDSRRVIETFMRFSLPLGKKLLIAGNHEEMLLRGLKDDPTVLPDWLRHGGYAFCESYGLDGFDLIGLEPPKIAQLISDAMPPDHIGFLSSGVERVRFGDYLLVHAGINPERSLEEQTGRDLRWIREPFLSSTDYFGAVVVHGHTITDEVVDKPNRIGLDTGAYRTGRLTAVRLEEDEREFLSTN</sequence>
<protein>
    <submittedName>
        <fullName evidence="2">Serine/threonine protein phosphatase</fullName>
    </submittedName>
</protein>
<evidence type="ECO:0000313" key="3">
    <source>
        <dbReference type="Proteomes" id="UP000001302"/>
    </source>
</evidence>
<evidence type="ECO:0000259" key="1">
    <source>
        <dbReference type="Pfam" id="PF00149"/>
    </source>
</evidence>
<dbReference type="AlphaFoldDB" id="E0TCG0"/>
<dbReference type="SUPFAM" id="SSF56300">
    <property type="entry name" value="Metallo-dependent phosphatases"/>
    <property type="match status" value="1"/>
</dbReference>
<dbReference type="GO" id="GO:0016791">
    <property type="term" value="F:phosphatase activity"/>
    <property type="evidence" value="ECO:0007669"/>
    <property type="project" value="TreeGrafter"/>
</dbReference>
<keyword evidence="3" id="KW-1185">Reference proteome</keyword>
<name>E0TCG0_PARBH</name>
<dbReference type="HOGENOM" id="CLU_023125_4_1_5"/>
<dbReference type="GO" id="GO:0110154">
    <property type="term" value="P:RNA decapping"/>
    <property type="evidence" value="ECO:0007669"/>
    <property type="project" value="TreeGrafter"/>
</dbReference>
<reference evidence="2 3" key="2">
    <citation type="journal article" date="2011" name="J. Bacteriol.">
        <title>Complete genome sequence of strain HTCC2503T of Parvularcula bermudensis, the type species of the order "Parvularculales" in the class Alphaproteobacteria.</title>
        <authorList>
            <person name="Oh H.M."/>
            <person name="Kang I."/>
            <person name="Vergin K.L."/>
            <person name="Kang D."/>
            <person name="Rhee K.H."/>
            <person name="Giovannoni S.J."/>
            <person name="Cho J.C."/>
        </authorList>
    </citation>
    <scope>NUCLEOTIDE SEQUENCE [LARGE SCALE GENOMIC DNA]</scope>
    <source>
        <strain evidence="3">ATCC BAA-594 / HTCC2503 / KCTC 12087</strain>
    </source>
</reference>
<dbReference type="Pfam" id="PF00149">
    <property type="entry name" value="Metallophos"/>
    <property type="match status" value="1"/>
</dbReference>
<dbReference type="EMBL" id="CP002156">
    <property type="protein sequence ID" value="ADM10316.1"/>
    <property type="molecule type" value="Genomic_DNA"/>
</dbReference>
<dbReference type="KEGG" id="pbr:PB2503_11344"/>
<dbReference type="OrthoDB" id="9807890at2"/>
<dbReference type="eggNOG" id="COG0639">
    <property type="taxonomic scope" value="Bacteria"/>
</dbReference>
<organism evidence="2 3">
    <name type="scientific">Parvularcula bermudensis (strain ATCC BAA-594 / HTCC2503 / KCTC 12087)</name>
    <dbReference type="NCBI Taxonomy" id="314260"/>
    <lineage>
        <taxon>Bacteria</taxon>
        <taxon>Pseudomonadati</taxon>
        <taxon>Pseudomonadota</taxon>
        <taxon>Alphaproteobacteria</taxon>
        <taxon>Parvularculales</taxon>
        <taxon>Parvularculaceae</taxon>
        <taxon>Parvularcula</taxon>
    </lineage>
</organism>
<dbReference type="PANTHER" id="PTHR42850">
    <property type="entry name" value="METALLOPHOSPHOESTERASE"/>
    <property type="match status" value="1"/>
</dbReference>
<dbReference type="STRING" id="314260.PB2503_11344"/>
<dbReference type="InterPro" id="IPR004843">
    <property type="entry name" value="Calcineurin-like_PHP"/>
</dbReference>
<dbReference type="InterPro" id="IPR029052">
    <property type="entry name" value="Metallo-depent_PP-like"/>
</dbReference>
<accession>E0TCG0</accession>
<proteinExistence type="predicted"/>
<dbReference type="GO" id="GO:0008803">
    <property type="term" value="F:bis(5'-nucleosyl)-tetraphosphatase (symmetrical) activity"/>
    <property type="evidence" value="ECO:0007669"/>
    <property type="project" value="TreeGrafter"/>
</dbReference>
<dbReference type="GO" id="GO:0005737">
    <property type="term" value="C:cytoplasm"/>
    <property type="evidence" value="ECO:0007669"/>
    <property type="project" value="TreeGrafter"/>
</dbReference>
<dbReference type="InterPro" id="IPR050126">
    <property type="entry name" value="Ap4A_hydrolase"/>
</dbReference>